<evidence type="ECO:0000313" key="2">
    <source>
        <dbReference type="EMBL" id="SNX97887.1"/>
    </source>
</evidence>
<dbReference type="EMBL" id="OBDO01000008">
    <property type="protein sequence ID" value="SNX97887.1"/>
    <property type="molecule type" value="Genomic_DNA"/>
</dbReference>
<accession>A0A285EFY9</accession>
<protein>
    <submittedName>
        <fullName evidence="2">Uncharacterized protein</fullName>
    </submittedName>
</protein>
<gene>
    <name evidence="2" type="ORF">SAMN06893097_108253</name>
</gene>
<feature type="region of interest" description="Disordered" evidence="1">
    <location>
        <begin position="1"/>
        <end position="23"/>
    </location>
</feature>
<dbReference type="RefSeq" id="WP_097207811.1">
    <property type="nucleotide sequence ID" value="NZ_JACHXB010000007.1"/>
</dbReference>
<dbReference type="Proteomes" id="UP000219514">
    <property type="component" value="Unassembled WGS sequence"/>
</dbReference>
<dbReference type="AlphaFoldDB" id="A0A285EFY9"/>
<sequence>MDTALRPAVPPLPPLVRQPDGRTDPAQEFVTRMRAAAPDFAAAGGAVTAVVREVVPPARHRRSRCRVVLRLLGGEEVDLTFLGPVSRAASSERAFDLQIQTYLTHGRGSAGDWLVPDDEAPDGVAVDVSAWSATAVRASA</sequence>
<proteinExistence type="predicted"/>
<organism evidence="2 3">
    <name type="scientific">Geodermatophilus sabuli</name>
    <dbReference type="NCBI Taxonomy" id="1564158"/>
    <lineage>
        <taxon>Bacteria</taxon>
        <taxon>Bacillati</taxon>
        <taxon>Actinomycetota</taxon>
        <taxon>Actinomycetes</taxon>
        <taxon>Geodermatophilales</taxon>
        <taxon>Geodermatophilaceae</taxon>
        <taxon>Geodermatophilus</taxon>
    </lineage>
</organism>
<keyword evidence="3" id="KW-1185">Reference proteome</keyword>
<reference evidence="2 3" key="1">
    <citation type="submission" date="2017-09" db="EMBL/GenBank/DDBJ databases">
        <authorList>
            <person name="Ehlers B."/>
            <person name="Leendertz F.H."/>
        </authorList>
    </citation>
    <scope>NUCLEOTIDE SEQUENCE [LARGE SCALE GENOMIC DNA]</scope>
    <source>
        <strain evidence="2 3">DSM 46844</strain>
    </source>
</reference>
<dbReference type="OrthoDB" id="5198755at2"/>
<evidence type="ECO:0000313" key="3">
    <source>
        <dbReference type="Proteomes" id="UP000219514"/>
    </source>
</evidence>
<evidence type="ECO:0000256" key="1">
    <source>
        <dbReference type="SAM" id="MobiDB-lite"/>
    </source>
</evidence>
<name>A0A285EFY9_9ACTN</name>